<organism evidence="1 2">
    <name type="scientific">Limnospira indica PCC 8005</name>
    <dbReference type="NCBI Taxonomy" id="376219"/>
    <lineage>
        <taxon>Bacteria</taxon>
        <taxon>Bacillati</taxon>
        <taxon>Cyanobacteriota</taxon>
        <taxon>Cyanophyceae</taxon>
        <taxon>Oscillatoriophycideae</taxon>
        <taxon>Oscillatoriales</taxon>
        <taxon>Sirenicapillariaceae</taxon>
        <taxon>Limnospira</taxon>
    </lineage>
</organism>
<dbReference type="Proteomes" id="UP000032946">
    <property type="component" value="Chromosome"/>
</dbReference>
<proteinExistence type="predicted"/>
<accession>A0A9P1KKW4</accession>
<keyword evidence="2" id="KW-1185">Reference proteome</keyword>
<evidence type="ECO:0000313" key="2">
    <source>
        <dbReference type="Proteomes" id="UP000032946"/>
    </source>
</evidence>
<name>A0A9P1KKW4_9CYAN</name>
<sequence length="25" mass="2848">MGRNYELAKTLRLSLKDIKPGGSHY</sequence>
<evidence type="ECO:0000313" key="1">
    <source>
        <dbReference type="EMBL" id="CDM97587.1"/>
    </source>
</evidence>
<protein>
    <submittedName>
        <fullName evidence="1">Uncharacterized protein</fullName>
    </submittedName>
</protein>
<gene>
    <name evidence="1" type="ORF">ARTHRO_60188</name>
</gene>
<dbReference type="AlphaFoldDB" id="A0A9P1KKW4"/>
<dbReference type="EMBL" id="FO818640">
    <property type="protein sequence ID" value="CDM97587.1"/>
    <property type="molecule type" value="Genomic_DNA"/>
</dbReference>
<reference evidence="1 2" key="1">
    <citation type="submission" date="2014-02" db="EMBL/GenBank/DDBJ databases">
        <authorList>
            <person name="Genoscope - CEA"/>
        </authorList>
    </citation>
    <scope>NUCLEOTIDE SEQUENCE [LARGE SCALE GENOMIC DNA]</scope>
    <source>
        <strain evidence="1 2">PCC 8005</strain>
    </source>
</reference>